<evidence type="ECO:0000256" key="5">
    <source>
        <dbReference type="PROSITE-ProRule" id="PRU01248"/>
    </source>
</evidence>
<evidence type="ECO:0000256" key="2">
    <source>
        <dbReference type="ARBA" id="ARBA00022908"/>
    </source>
</evidence>
<dbReference type="InterPro" id="IPR050090">
    <property type="entry name" value="Tyrosine_recombinase_XerCD"/>
</dbReference>
<dbReference type="EMBL" id="JBGFFX010000001">
    <property type="protein sequence ID" value="MEY8768973.1"/>
    <property type="molecule type" value="Genomic_DNA"/>
</dbReference>
<organism evidence="8 9">
    <name type="scientific">Erwinia aeris</name>
    <dbReference type="NCBI Taxonomy" id="3239803"/>
    <lineage>
        <taxon>Bacteria</taxon>
        <taxon>Pseudomonadati</taxon>
        <taxon>Pseudomonadota</taxon>
        <taxon>Gammaproteobacteria</taxon>
        <taxon>Enterobacterales</taxon>
        <taxon>Erwiniaceae</taxon>
        <taxon>Erwinia</taxon>
    </lineage>
</organism>
<feature type="domain" description="Core-binding (CB)" evidence="7">
    <location>
        <begin position="55"/>
        <end position="159"/>
    </location>
</feature>
<dbReference type="InterPro" id="IPR044068">
    <property type="entry name" value="CB"/>
</dbReference>
<accession>A0ABV4E240</accession>
<comment type="caution">
    <text evidence="8">The sequence shown here is derived from an EMBL/GenBank/DDBJ whole genome shotgun (WGS) entry which is preliminary data.</text>
</comment>
<dbReference type="SUPFAM" id="SSF56349">
    <property type="entry name" value="DNA breaking-rejoining enzymes"/>
    <property type="match status" value="1"/>
</dbReference>
<evidence type="ECO:0000256" key="4">
    <source>
        <dbReference type="ARBA" id="ARBA00023172"/>
    </source>
</evidence>
<name>A0ABV4E240_9GAMM</name>
<evidence type="ECO:0000256" key="1">
    <source>
        <dbReference type="ARBA" id="ARBA00008857"/>
    </source>
</evidence>
<evidence type="ECO:0000313" key="8">
    <source>
        <dbReference type="EMBL" id="MEY8768973.1"/>
    </source>
</evidence>
<dbReference type="Proteomes" id="UP001565243">
    <property type="component" value="Unassembled WGS sequence"/>
</dbReference>
<protein>
    <submittedName>
        <fullName evidence="8">Site-specific integrase</fullName>
    </submittedName>
</protein>
<evidence type="ECO:0000259" key="6">
    <source>
        <dbReference type="PROSITE" id="PS51898"/>
    </source>
</evidence>
<proteinExistence type="inferred from homology"/>
<dbReference type="Gene3D" id="1.10.150.130">
    <property type="match status" value="1"/>
</dbReference>
<sequence>MFRRGEIWYASFTTAGGKRVKQSLGTSDKQQAQELHDRLKAESWRIVKLGEPVSMTFEEACVRWIHEKSEKKSLDDDKHIIKFWLESMAGKQLRDITEREIYAAVAKIENRNHFNRWKQRAEACAKRGKPAPEYKPKLASQGTRIKRLSFIRSLLRAAERDWKALERAPVVKVPVAKERRIRWLKPEEAQRLIKECSEPLKSTVEFALCTGLRRSNITNLKWEQIDLQKRMAWIYADESKSGRAIGVALNDTACTVLRKNIGRNDEYVFAYVDTVKHDNGEVTKTTRPVRSNTNTGWRAALKRAGIEDFRFHDLRHTWASWLIMAGVPISVLQEMGGWQNINMVRRYAHFSSGHLSLHARRIDDIFNQNVPNLSHTDFKSGTNNN</sequence>
<reference evidence="8 9" key="1">
    <citation type="submission" date="2024-07" db="EMBL/GenBank/DDBJ databases">
        <authorList>
            <person name="Hebao G."/>
        </authorList>
    </citation>
    <scope>NUCLEOTIDE SEQUENCE [LARGE SCALE GENOMIC DNA]</scope>
    <source>
        <strain evidence="8 9">ACCC 02193</strain>
    </source>
</reference>
<keyword evidence="4" id="KW-0233">DNA recombination</keyword>
<dbReference type="PROSITE" id="PS51900">
    <property type="entry name" value="CB"/>
    <property type="match status" value="1"/>
</dbReference>
<dbReference type="InterPro" id="IPR010998">
    <property type="entry name" value="Integrase_recombinase_N"/>
</dbReference>
<keyword evidence="9" id="KW-1185">Reference proteome</keyword>
<dbReference type="CDD" id="cd00796">
    <property type="entry name" value="INT_Rci_Hp1_C"/>
    <property type="match status" value="1"/>
</dbReference>
<dbReference type="RefSeq" id="WP_369894819.1">
    <property type="nucleotide sequence ID" value="NZ_JBGFFX010000001.1"/>
</dbReference>
<evidence type="ECO:0000256" key="3">
    <source>
        <dbReference type="ARBA" id="ARBA00023125"/>
    </source>
</evidence>
<dbReference type="InterPro" id="IPR002104">
    <property type="entry name" value="Integrase_catalytic"/>
</dbReference>
<dbReference type="PANTHER" id="PTHR30349:SF64">
    <property type="entry name" value="PROPHAGE INTEGRASE INTD-RELATED"/>
    <property type="match status" value="1"/>
</dbReference>
<dbReference type="InterPro" id="IPR011010">
    <property type="entry name" value="DNA_brk_join_enz"/>
</dbReference>
<feature type="domain" description="Tyr recombinase" evidence="6">
    <location>
        <begin position="179"/>
        <end position="360"/>
    </location>
</feature>
<gene>
    <name evidence="8" type="ORF">AB6T85_00770</name>
</gene>
<keyword evidence="3 5" id="KW-0238">DNA-binding</keyword>
<dbReference type="Gene3D" id="1.10.443.10">
    <property type="entry name" value="Intergrase catalytic core"/>
    <property type="match status" value="1"/>
</dbReference>
<evidence type="ECO:0000259" key="7">
    <source>
        <dbReference type="PROSITE" id="PS51900"/>
    </source>
</evidence>
<keyword evidence="2" id="KW-0229">DNA integration</keyword>
<evidence type="ECO:0000313" key="9">
    <source>
        <dbReference type="Proteomes" id="UP001565243"/>
    </source>
</evidence>
<comment type="similarity">
    <text evidence="1">Belongs to the 'phage' integrase family.</text>
</comment>
<dbReference type="PANTHER" id="PTHR30349">
    <property type="entry name" value="PHAGE INTEGRASE-RELATED"/>
    <property type="match status" value="1"/>
</dbReference>
<dbReference type="InterPro" id="IPR013762">
    <property type="entry name" value="Integrase-like_cat_sf"/>
</dbReference>
<dbReference type="Pfam" id="PF00589">
    <property type="entry name" value="Phage_integrase"/>
    <property type="match status" value="1"/>
</dbReference>
<dbReference type="PROSITE" id="PS51898">
    <property type="entry name" value="TYR_RECOMBINASE"/>
    <property type="match status" value="1"/>
</dbReference>